<comment type="caution">
    <text evidence="5">The sequence shown here is derived from an EMBL/GenBank/DDBJ whole genome shotgun (WGS) entry which is preliminary data.</text>
</comment>
<dbReference type="PANTHER" id="PTHR11049">
    <property type="entry name" value="ACYL COENZYME A THIOESTER HYDROLASE"/>
    <property type="match status" value="1"/>
</dbReference>
<dbReference type="CDD" id="cd03442">
    <property type="entry name" value="BFIT_BACH"/>
    <property type="match status" value="1"/>
</dbReference>
<evidence type="ECO:0000313" key="5">
    <source>
        <dbReference type="EMBL" id="MDQ0188950.1"/>
    </source>
</evidence>
<evidence type="ECO:0000256" key="2">
    <source>
        <dbReference type="ARBA" id="ARBA00022801"/>
    </source>
</evidence>
<dbReference type="PROSITE" id="PS51770">
    <property type="entry name" value="HOTDOG_ACOT"/>
    <property type="match status" value="1"/>
</dbReference>
<evidence type="ECO:0000256" key="1">
    <source>
        <dbReference type="ARBA" id="ARBA00010458"/>
    </source>
</evidence>
<dbReference type="Pfam" id="PF03061">
    <property type="entry name" value="4HBT"/>
    <property type="match status" value="1"/>
</dbReference>
<protein>
    <submittedName>
        <fullName evidence="5">Acyl-CoA hydrolase</fullName>
    </submittedName>
</protein>
<dbReference type="PANTHER" id="PTHR11049:SF24">
    <property type="entry name" value="CYTOSOLIC ACYL COENZYME A THIOESTER HYDROLASE"/>
    <property type="match status" value="1"/>
</dbReference>
<gene>
    <name evidence="5" type="ORF">J2S03_000764</name>
</gene>
<comment type="similarity">
    <text evidence="1">Belongs to the acyl coenzyme A hydrolase family.</text>
</comment>
<dbReference type="GO" id="GO:0016787">
    <property type="term" value="F:hydrolase activity"/>
    <property type="evidence" value="ECO:0007669"/>
    <property type="project" value="UniProtKB-KW"/>
</dbReference>
<proteinExistence type="inferred from homology"/>
<dbReference type="EMBL" id="JAUSTP010000003">
    <property type="protein sequence ID" value="MDQ0188950.1"/>
    <property type="molecule type" value="Genomic_DNA"/>
</dbReference>
<accession>A0ABT9XF75</accession>
<dbReference type="Proteomes" id="UP001232973">
    <property type="component" value="Unassembled WGS sequence"/>
</dbReference>
<dbReference type="InterPro" id="IPR029069">
    <property type="entry name" value="HotDog_dom_sf"/>
</dbReference>
<keyword evidence="2 3" id="KW-0378">Hydrolase</keyword>
<feature type="domain" description="HotDog ACOT-type" evidence="4">
    <location>
        <begin position="7"/>
        <end position="119"/>
    </location>
</feature>
<organism evidence="5 6">
    <name type="scientific">Alicyclobacillus cycloheptanicus</name>
    <dbReference type="NCBI Taxonomy" id="1457"/>
    <lineage>
        <taxon>Bacteria</taxon>
        <taxon>Bacillati</taxon>
        <taxon>Bacillota</taxon>
        <taxon>Bacilli</taxon>
        <taxon>Bacillales</taxon>
        <taxon>Alicyclobacillaceae</taxon>
        <taxon>Alicyclobacillus</taxon>
    </lineage>
</organism>
<dbReference type="Gene3D" id="3.10.129.10">
    <property type="entry name" value="Hotdog Thioesterase"/>
    <property type="match status" value="1"/>
</dbReference>
<dbReference type="RefSeq" id="WP_274456458.1">
    <property type="nucleotide sequence ID" value="NZ_CP067097.1"/>
</dbReference>
<dbReference type="InterPro" id="IPR040170">
    <property type="entry name" value="Cytosol_ACT"/>
</dbReference>
<sequence length="161" mass="18041">MEGKPARLSRTTLTDHVLPPDTNYHNTIFGGKVMAYIDKVSAMAAMRHCRMPVVTASMDSMDFLAPIKLGQAIYVEAFVTWTHHTSMEVFVSVEAEDLLTGERQLTGTSYLTFVALDENGKPCPVPPVMPETEEEKWHHDTAEARYLARKARKSTLESKRG</sequence>
<dbReference type="InterPro" id="IPR033120">
    <property type="entry name" value="HOTDOG_ACOT"/>
</dbReference>
<evidence type="ECO:0000256" key="3">
    <source>
        <dbReference type="PROSITE-ProRule" id="PRU01106"/>
    </source>
</evidence>
<evidence type="ECO:0000259" key="4">
    <source>
        <dbReference type="PROSITE" id="PS51770"/>
    </source>
</evidence>
<keyword evidence="6" id="KW-1185">Reference proteome</keyword>
<dbReference type="SUPFAM" id="SSF54637">
    <property type="entry name" value="Thioesterase/thiol ester dehydrase-isomerase"/>
    <property type="match status" value="1"/>
</dbReference>
<evidence type="ECO:0000313" key="6">
    <source>
        <dbReference type="Proteomes" id="UP001232973"/>
    </source>
</evidence>
<dbReference type="InterPro" id="IPR006683">
    <property type="entry name" value="Thioestr_dom"/>
</dbReference>
<reference evidence="5 6" key="1">
    <citation type="submission" date="2023-07" db="EMBL/GenBank/DDBJ databases">
        <title>Genomic Encyclopedia of Type Strains, Phase IV (KMG-IV): sequencing the most valuable type-strain genomes for metagenomic binning, comparative biology and taxonomic classification.</title>
        <authorList>
            <person name="Goeker M."/>
        </authorList>
    </citation>
    <scope>NUCLEOTIDE SEQUENCE [LARGE SCALE GENOMIC DNA]</scope>
    <source>
        <strain evidence="5 6">DSM 4006</strain>
    </source>
</reference>
<name>A0ABT9XF75_9BACL</name>